<dbReference type="InterPro" id="IPR001208">
    <property type="entry name" value="MCM_dom"/>
</dbReference>
<dbReference type="AlphaFoldDB" id="R4K2U5"/>
<proteinExistence type="inferred from homology"/>
<dbReference type="InterPro" id="IPR003593">
    <property type="entry name" value="AAA+_ATPase"/>
</dbReference>
<keyword evidence="3" id="KW-0067">ATP-binding</keyword>
<evidence type="ECO:0000256" key="3">
    <source>
        <dbReference type="ARBA" id="ARBA00022840"/>
    </source>
</evidence>
<accession>R4K2U5</accession>
<dbReference type="CDD" id="cd00009">
    <property type="entry name" value="AAA"/>
    <property type="match status" value="1"/>
</dbReference>
<dbReference type="InterPro" id="IPR004482">
    <property type="entry name" value="Mg_chelat-rel"/>
</dbReference>
<keyword evidence="2" id="KW-0547">Nucleotide-binding</keyword>
<dbReference type="eggNOG" id="COG0606">
    <property type="taxonomic scope" value="Bacteria"/>
</dbReference>
<dbReference type="InterPro" id="IPR045006">
    <property type="entry name" value="CHLI-like"/>
</dbReference>
<feature type="domain" description="AAA+ ATPase" evidence="4">
    <location>
        <begin position="209"/>
        <end position="344"/>
    </location>
</feature>
<evidence type="ECO:0000313" key="6">
    <source>
        <dbReference type="Proteomes" id="UP000013523"/>
    </source>
</evidence>
<dbReference type="HOGENOM" id="CLU_026145_0_0_9"/>
<dbReference type="GO" id="GO:0005524">
    <property type="term" value="F:ATP binding"/>
    <property type="evidence" value="ECO:0007669"/>
    <property type="project" value="UniProtKB-KW"/>
</dbReference>
<comment type="similarity">
    <text evidence="1">Belongs to the Mg-chelatase subunits D/I family. ComM subfamily.</text>
</comment>
<dbReference type="KEGG" id="cpas:Clopa_2572"/>
<dbReference type="EMBL" id="CP003261">
    <property type="protein sequence ID" value="AGK97432.1"/>
    <property type="molecule type" value="Genomic_DNA"/>
</dbReference>
<organism evidence="5 6">
    <name type="scientific">Clostridium pasteurianum BC1</name>
    <dbReference type="NCBI Taxonomy" id="86416"/>
    <lineage>
        <taxon>Bacteria</taxon>
        <taxon>Bacillati</taxon>
        <taxon>Bacillota</taxon>
        <taxon>Clostridia</taxon>
        <taxon>Eubacteriales</taxon>
        <taxon>Clostridiaceae</taxon>
        <taxon>Clostridium</taxon>
    </lineage>
</organism>
<dbReference type="Pfam" id="PF01078">
    <property type="entry name" value="Mg_chelatase"/>
    <property type="match status" value="1"/>
</dbReference>
<dbReference type="STRING" id="86416.Clopa_2572"/>
<protein>
    <submittedName>
        <fullName evidence="5">Mg chelatase-related protein</fullName>
    </submittedName>
</protein>
<dbReference type="InterPro" id="IPR020568">
    <property type="entry name" value="Ribosomal_Su5_D2-typ_SF"/>
</dbReference>
<dbReference type="InterPro" id="IPR000523">
    <property type="entry name" value="Mg_chelatse_chII-like_cat_dom"/>
</dbReference>
<dbReference type="PANTHER" id="PTHR32039">
    <property type="entry name" value="MAGNESIUM-CHELATASE SUBUNIT CHLI"/>
    <property type="match status" value="1"/>
</dbReference>
<name>R4K2U5_CLOPA</name>
<evidence type="ECO:0000259" key="4">
    <source>
        <dbReference type="SMART" id="SM00382"/>
    </source>
</evidence>
<keyword evidence="6" id="KW-1185">Reference proteome</keyword>
<dbReference type="NCBIfam" id="TIGR00368">
    <property type="entry name" value="YifB family Mg chelatase-like AAA ATPase"/>
    <property type="match status" value="1"/>
</dbReference>
<dbReference type="SUPFAM" id="SSF54211">
    <property type="entry name" value="Ribosomal protein S5 domain 2-like"/>
    <property type="match status" value="1"/>
</dbReference>
<dbReference type="SUPFAM" id="SSF52540">
    <property type="entry name" value="P-loop containing nucleoside triphosphate hydrolases"/>
    <property type="match status" value="1"/>
</dbReference>
<dbReference type="PANTHER" id="PTHR32039:SF7">
    <property type="entry name" value="COMPETENCE PROTEIN COMM"/>
    <property type="match status" value="1"/>
</dbReference>
<evidence type="ECO:0000256" key="1">
    <source>
        <dbReference type="ARBA" id="ARBA00006354"/>
    </source>
</evidence>
<evidence type="ECO:0000256" key="2">
    <source>
        <dbReference type="ARBA" id="ARBA00022741"/>
    </source>
</evidence>
<dbReference type="Gene3D" id="3.30.230.10">
    <property type="match status" value="1"/>
</dbReference>
<dbReference type="InterPro" id="IPR014721">
    <property type="entry name" value="Ribsml_uS5_D2-typ_fold_subgr"/>
</dbReference>
<dbReference type="GO" id="GO:0003677">
    <property type="term" value="F:DNA binding"/>
    <property type="evidence" value="ECO:0007669"/>
    <property type="project" value="InterPro"/>
</dbReference>
<dbReference type="PRINTS" id="PR01657">
    <property type="entry name" value="MCMFAMILY"/>
</dbReference>
<dbReference type="Pfam" id="PF13541">
    <property type="entry name" value="ChlI"/>
    <property type="match status" value="1"/>
</dbReference>
<dbReference type="InterPro" id="IPR027417">
    <property type="entry name" value="P-loop_NTPase"/>
</dbReference>
<dbReference type="Gene3D" id="3.40.50.300">
    <property type="entry name" value="P-loop containing nucleotide triphosphate hydrolases"/>
    <property type="match status" value="1"/>
</dbReference>
<gene>
    <name evidence="5" type="ORF">Clopa_2572</name>
</gene>
<reference evidence="5 6" key="1">
    <citation type="submission" date="2012-01" db="EMBL/GenBank/DDBJ databases">
        <title>Complete sequence of chromosome of Clostridium pasteurianum BC1.</title>
        <authorList>
            <consortium name="US DOE Joint Genome Institute"/>
            <person name="Lucas S."/>
            <person name="Han J."/>
            <person name="Lapidus A."/>
            <person name="Cheng J.-F."/>
            <person name="Goodwin L."/>
            <person name="Pitluck S."/>
            <person name="Peters L."/>
            <person name="Mikhailova N."/>
            <person name="Teshima H."/>
            <person name="Detter J.C."/>
            <person name="Han C."/>
            <person name="Tapia R."/>
            <person name="Land M."/>
            <person name="Hauser L."/>
            <person name="Kyrpides N."/>
            <person name="Ivanova N."/>
            <person name="Pagani I."/>
            <person name="Dunn J."/>
            <person name="Taghavi S."/>
            <person name="Francis A."/>
            <person name="van der Lelie D."/>
            <person name="Woyke T."/>
        </authorList>
    </citation>
    <scope>NUCLEOTIDE SEQUENCE [LARGE SCALE GENOMIC DNA]</scope>
    <source>
        <strain evidence="5 6">BC1</strain>
    </source>
</reference>
<sequence length="348" mass="37873">MALQINAATFTGIEGITVNVEVDISKGLPAFNIVGLADISVKESKERVRSAIINSGFNFPINRITINLAPADLKKEGALFDLPIAIGILAATHQINMDSIDKYIIIGELSLNGSLKKIKGALPIAIKGVREGLNKIVIPTDNAKECCMVKNCSVFPFSNLSQVVDYFKYKDLLPFKYEEIPTPNDSTLDFNDIIGQESSKRAIEVAASGGHNMILFGPPGSGKTMLAKRLPSILPPLNYDESLEVTQIYSVSGKLEDNNLIFKRPFRNPHHTSSQIALVGGGAKLIPGEISLAHNGVLFLDEILEFKKSVLEVLRQPLEDRIIKISKATGNVTYPCNFMLIGSLNPCP</sequence>
<dbReference type="Proteomes" id="UP000013523">
    <property type="component" value="Chromosome"/>
</dbReference>
<evidence type="ECO:0000313" key="5">
    <source>
        <dbReference type="EMBL" id="AGK97432.1"/>
    </source>
</evidence>
<dbReference type="PATRIC" id="fig|86416.3.peg.2558"/>
<dbReference type="SMART" id="SM00382">
    <property type="entry name" value="AAA"/>
    <property type="match status" value="1"/>
</dbReference>